<evidence type="ECO:0000313" key="3">
    <source>
        <dbReference type="EMBL" id="NCI50661.1"/>
    </source>
</evidence>
<name>A0ABX0A0G6_9BACT</name>
<dbReference type="RefSeq" id="WP_161818977.1">
    <property type="nucleotide sequence ID" value="NZ_JAACJS010000015.1"/>
</dbReference>
<dbReference type="Pfam" id="PF00403">
    <property type="entry name" value="HMA"/>
    <property type="match status" value="1"/>
</dbReference>
<dbReference type="Proteomes" id="UP000753802">
    <property type="component" value="Unassembled WGS sequence"/>
</dbReference>
<dbReference type="EMBL" id="JAACJS010000015">
    <property type="protein sequence ID" value="NCI50661.1"/>
    <property type="molecule type" value="Genomic_DNA"/>
</dbReference>
<organism evidence="3 4">
    <name type="scientific">Sediminibacterium roseum</name>
    <dbReference type="NCBI Taxonomy" id="1978412"/>
    <lineage>
        <taxon>Bacteria</taxon>
        <taxon>Pseudomonadati</taxon>
        <taxon>Bacteroidota</taxon>
        <taxon>Chitinophagia</taxon>
        <taxon>Chitinophagales</taxon>
        <taxon>Chitinophagaceae</taxon>
        <taxon>Sediminibacterium</taxon>
    </lineage>
</organism>
<sequence>MKNILILFLLGFSLQGSAQIKNATLQASGLTCAMCSKAVYKALSGVSFVDKVSADIEGSSYDLTFKPGAKINLDALSKAVVDAGFSVSKLKVTTEFNNTKIQNDAHVSLNDQSFHFLNVTPQTLSGTKTVTVVDRNFVSAKDYKKFSKLTSLKCYESGTMEGQRIYHVTL</sequence>
<reference evidence="3 4" key="1">
    <citation type="submission" date="2020-01" db="EMBL/GenBank/DDBJ databases">
        <title>Genome analysis.</title>
        <authorList>
            <person name="Wu S."/>
            <person name="Wang G."/>
        </authorList>
    </citation>
    <scope>NUCLEOTIDE SEQUENCE [LARGE SCALE GENOMIC DNA]</scope>
    <source>
        <strain evidence="3 4">SYL130</strain>
    </source>
</reference>
<accession>A0ABX0A0G6</accession>
<dbReference type="InterPro" id="IPR006121">
    <property type="entry name" value="HMA_dom"/>
</dbReference>
<evidence type="ECO:0000256" key="1">
    <source>
        <dbReference type="SAM" id="SignalP"/>
    </source>
</evidence>
<dbReference type="SUPFAM" id="SSF55008">
    <property type="entry name" value="HMA, heavy metal-associated domain"/>
    <property type="match status" value="1"/>
</dbReference>
<gene>
    <name evidence="3" type="ORF">GWC95_12055</name>
</gene>
<feature type="domain" description="HMA" evidence="2">
    <location>
        <begin position="21"/>
        <end position="88"/>
    </location>
</feature>
<evidence type="ECO:0000259" key="2">
    <source>
        <dbReference type="PROSITE" id="PS50846"/>
    </source>
</evidence>
<dbReference type="InterPro" id="IPR036163">
    <property type="entry name" value="HMA_dom_sf"/>
</dbReference>
<keyword evidence="4" id="KW-1185">Reference proteome</keyword>
<dbReference type="CDD" id="cd00371">
    <property type="entry name" value="HMA"/>
    <property type="match status" value="1"/>
</dbReference>
<evidence type="ECO:0000313" key="4">
    <source>
        <dbReference type="Proteomes" id="UP000753802"/>
    </source>
</evidence>
<dbReference type="Gene3D" id="3.30.70.100">
    <property type="match status" value="1"/>
</dbReference>
<protein>
    <submittedName>
        <fullName evidence="3">Heavy-metal-associated domain-containing protein</fullName>
    </submittedName>
</protein>
<keyword evidence="1" id="KW-0732">Signal</keyword>
<feature type="chain" id="PRO_5047071741" evidence="1">
    <location>
        <begin position="19"/>
        <end position="170"/>
    </location>
</feature>
<proteinExistence type="predicted"/>
<comment type="caution">
    <text evidence="3">The sequence shown here is derived from an EMBL/GenBank/DDBJ whole genome shotgun (WGS) entry which is preliminary data.</text>
</comment>
<dbReference type="PROSITE" id="PS50846">
    <property type="entry name" value="HMA_2"/>
    <property type="match status" value="1"/>
</dbReference>
<feature type="signal peptide" evidence="1">
    <location>
        <begin position="1"/>
        <end position="18"/>
    </location>
</feature>